<dbReference type="Proteomes" id="UP000481583">
    <property type="component" value="Unassembled WGS sequence"/>
</dbReference>
<evidence type="ECO:0008006" key="5">
    <source>
        <dbReference type="Google" id="ProtNLM"/>
    </source>
</evidence>
<dbReference type="RefSeq" id="WP_165245633.1">
    <property type="nucleotide sequence ID" value="NZ_JAAKZV010000409.1"/>
</dbReference>
<feature type="chain" id="PRO_5026006178" description="Secreted protein" evidence="2">
    <location>
        <begin position="33"/>
        <end position="237"/>
    </location>
</feature>
<dbReference type="AlphaFoldDB" id="A0A6G4UEA1"/>
<feature type="signal peptide" evidence="2">
    <location>
        <begin position="1"/>
        <end position="32"/>
    </location>
</feature>
<feature type="region of interest" description="Disordered" evidence="1">
    <location>
        <begin position="28"/>
        <end position="58"/>
    </location>
</feature>
<organism evidence="3 4">
    <name type="scientific">Streptomyces coryli</name>
    <dbReference type="NCBI Taxonomy" id="1128680"/>
    <lineage>
        <taxon>Bacteria</taxon>
        <taxon>Bacillati</taxon>
        <taxon>Actinomycetota</taxon>
        <taxon>Actinomycetes</taxon>
        <taxon>Kitasatosporales</taxon>
        <taxon>Streptomycetaceae</taxon>
        <taxon>Streptomyces</taxon>
    </lineage>
</organism>
<reference evidence="3 4" key="1">
    <citation type="submission" date="2020-02" db="EMBL/GenBank/DDBJ databases">
        <title>Whole-genome analyses of novel actinobacteria.</title>
        <authorList>
            <person name="Sahin N."/>
        </authorList>
    </citation>
    <scope>NUCLEOTIDE SEQUENCE [LARGE SCALE GENOMIC DNA]</scope>
    <source>
        <strain evidence="3 4">A7024</strain>
    </source>
</reference>
<keyword evidence="2" id="KW-0732">Signal</keyword>
<gene>
    <name evidence="3" type="ORF">G5C51_40265</name>
</gene>
<accession>A0A6G4UEA1</accession>
<protein>
    <recommendedName>
        <fullName evidence="5">Secreted protein</fullName>
    </recommendedName>
</protein>
<evidence type="ECO:0000256" key="1">
    <source>
        <dbReference type="SAM" id="MobiDB-lite"/>
    </source>
</evidence>
<sequence length="237" mass="24709">MTKKMTNKMRSTAAAAALLAGLATAASPAASAAEQPDAPPGFSFAACPTPEELPADADPGTWRCEAMKATGRLKVGGINEAIDRPMTITFAEGRVDGEFAQVFGEMEAAPIRIGGSPWTITPRYAGYSDFESNDERRGELDLKFTLAGPGLPTGCSIGSDAAAVHLVLTDTEPTQVISPDPLIVAFGAEDTRFTAPRTSGCGRLGPVLDRVLELPSAAGQNSLDLDAQVAIRQYDAP</sequence>
<proteinExistence type="predicted"/>
<evidence type="ECO:0000313" key="4">
    <source>
        <dbReference type="Proteomes" id="UP000481583"/>
    </source>
</evidence>
<keyword evidence="4" id="KW-1185">Reference proteome</keyword>
<dbReference type="EMBL" id="JAAKZV010000409">
    <property type="protein sequence ID" value="NGN70110.1"/>
    <property type="molecule type" value="Genomic_DNA"/>
</dbReference>
<name>A0A6G4UEA1_9ACTN</name>
<evidence type="ECO:0000256" key="2">
    <source>
        <dbReference type="SAM" id="SignalP"/>
    </source>
</evidence>
<comment type="caution">
    <text evidence="3">The sequence shown here is derived from an EMBL/GenBank/DDBJ whole genome shotgun (WGS) entry which is preliminary data.</text>
</comment>
<evidence type="ECO:0000313" key="3">
    <source>
        <dbReference type="EMBL" id="NGN70110.1"/>
    </source>
</evidence>